<feature type="compositionally biased region" description="Polar residues" evidence="1">
    <location>
        <begin position="183"/>
        <end position="200"/>
    </location>
</feature>
<evidence type="ECO:0008006" key="3">
    <source>
        <dbReference type="Google" id="ProtNLM"/>
    </source>
</evidence>
<evidence type="ECO:0000256" key="1">
    <source>
        <dbReference type="SAM" id="MobiDB-lite"/>
    </source>
</evidence>
<accession>A0A514DCN8</accession>
<organism evidence="2">
    <name type="scientific">Leviviridae sp</name>
    <dbReference type="NCBI Taxonomy" id="2027243"/>
    <lineage>
        <taxon>Viruses</taxon>
        <taxon>Riboviria</taxon>
        <taxon>Orthornavirae</taxon>
        <taxon>Lenarviricota</taxon>
        <taxon>Leviviricetes</taxon>
        <taxon>Norzivirales</taxon>
        <taxon>Fiersviridae</taxon>
    </lineage>
</organism>
<dbReference type="EMBL" id="MN036184">
    <property type="protein sequence ID" value="QDH91365.1"/>
    <property type="molecule type" value="Genomic_RNA"/>
</dbReference>
<protein>
    <recommendedName>
        <fullName evidence="3">Maturation</fullName>
    </recommendedName>
</protein>
<name>A0A514DCN8_9VIRU</name>
<proteinExistence type="predicted"/>
<reference evidence="2" key="1">
    <citation type="submission" date="2019-05" db="EMBL/GenBank/DDBJ databases">
        <title>Metatranscriptomic reconstruction reveals RNA viruses with the potential to shape carbon cycling in soil.</title>
        <authorList>
            <person name="Starr E.P."/>
            <person name="Nuccio E."/>
            <person name="Pett-Ridge J."/>
            <person name="Banfield J.F."/>
            <person name="Firestone M.K."/>
        </authorList>
    </citation>
    <scope>NUCLEOTIDE SEQUENCE</scope>
    <source>
        <strain evidence="2">H1_Rhizo_25_scaffold_502</strain>
    </source>
</reference>
<feature type="region of interest" description="Disordered" evidence="1">
    <location>
        <begin position="170"/>
        <end position="200"/>
    </location>
</feature>
<gene>
    <name evidence="2" type="ORF">H1Rhizo25502_000001</name>
</gene>
<sequence>MSVDPNDSPRKDTRGLPEGYDPHMFYEYRISELAAQAQGVELFVYRLMPWSIIKSIAFAIDPFSGFRTAVGVVTPANRKRIRATDSVLNIRHVKRTIHNTSYSSLSNWRNIPGNVGPVADNPPFHAESGFDQPRQEVLPDYTLDTTKRTRLINSDVGELELVRSFINSPGRSVRTTSTSRSTFTLNSPPNDFQTITGGTDSNDYTYQGNAGRLSRHDFDIFIANEKSKLLDLMSANSLKMFTATMPANRDYTLFRNIVELRDLPRGVTQLRDTIRNLIRTERLLKIPSKRIAKVRSFKTNLSDIPKEYLSYHFGWKQTVKDAMDLLKAPTKISKRINFLISRNGKDTTYRTKRLFPSSDTGTSGFEYDVLSGEYEASTQSRIERDTELRMVINANFRFPDVNTPEFIEHLYNDKLGIYPSLTDIYNLIPWTWLIDWFTGVGNYVEVIDNINHDRSLINWGFLTGKVDGKLTTDFTSKSDHWSRVYVNNVQTSEERNVSQQRHTSVLTYTLQLRKDVNSVPTVHKTSDLSSLTDYQKSILAAIISQSGKGTILSHGPKA</sequence>
<feature type="compositionally biased region" description="Low complexity" evidence="1">
    <location>
        <begin position="171"/>
        <end position="182"/>
    </location>
</feature>
<evidence type="ECO:0000313" key="2">
    <source>
        <dbReference type="EMBL" id="QDH91365.1"/>
    </source>
</evidence>